<reference evidence="2" key="1">
    <citation type="journal article" date="2020" name="Stud. Mycol.">
        <title>101 Dothideomycetes genomes: A test case for predicting lifestyles and emergence of pathogens.</title>
        <authorList>
            <person name="Haridas S."/>
            <person name="Albert R."/>
            <person name="Binder M."/>
            <person name="Bloem J."/>
            <person name="LaButti K."/>
            <person name="Salamov A."/>
            <person name="Andreopoulos B."/>
            <person name="Baker S."/>
            <person name="Barry K."/>
            <person name="Bills G."/>
            <person name="Bluhm B."/>
            <person name="Cannon C."/>
            <person name="Castanera R."/>
            <person name="Culley D."/>
            <person name="Daum C."/>
            <person name="Ezra D."/>
            <person name="Gonzalez J."/>
            <person name="Henrissat B."/>
            <person name="Kuo A."/>
            <person name="Liang C."/>
            <person name="Lipzen A."/>
            <person name="Lutzoni F."/>
            <person name="Magnuson J."/>
            <person name="Mondo S."/>
            <person name="Nolan M."/>
            <person name="Ohm R."/>
            <person name="Pangilinan J."/>
            <person name="Park H.-J."/>
            <person name="Ramirez L."/>
            <person name="Alfaro M."/>
            <person name="Sun H."/>
            <person name="Tritt A."/>
            <person name="Yoshinaga Y."/>
            <person name="Zwiers L.-H."/>
            <person name="Turgeon B."/>
            <person name="Goodwin S."/>
            <person name="Spatafora J."/>
            <person name="Crous P."/>
            <person name="Grigoriev I."/>
        </authorList>
    </citation>
    <scope>NUCLEOTIDE SEQUENCE [LARGE SCALE GENOMIC DNA]</scope>
    <source>
        <strain evidence="2">CECT 20119</strain>
    </source>
</reference>
<dbReference type="EMBL" id="ML992510">
    <property type="protein sequence ID" value="KAF2221556.1"/>
    <property type="molecule type" value="Genomic_DNA"/>
</dbReference>
<accession>A0A6A6G720</accession>
<name>A0A6A6G720_9PEZI</name>
<organism evidence="1 2">
    <name type="scientific">Elsinoe ampelina</name>
    <dbReference type="NCBI Taxonomy" id="302913"/>
    <lineage>
        <taxon>Eukaryota</taxon>
        <taxon>Fungi</taxon>
        <taxon>Dikarya</taxon>
        <taxon>Ascomycota</taxon>
        <taxon>Pezizomycotina</taxon>
        <taxon>Dothideomycetes</taxon>
        <taxon>Dothideomycetidae</taxon>
        <taxon>Myriangiales</taxon>
        <taxon>Elsinoaceae</taxon>
        <taxon>Elsinoe</taxon>
    </lineage>
</organism>
<sequence length="73" mass="8051">MSLRAANVLFIDLLSSNVLLESLRIYLGTTTTLLHHDSSYCYCASPRPLLLLTGAAAVFCWAEVSEADLLYSR</sequence>
<evidence type="ECO:0000313" key="1">
    <source>
        <dbReference type="EMBL" id="KAF2221556.1"/>
    </source>
</evidence>
<dbReference type="Proteomes" id="UP000799538">
    <property type="component" value="Unassembled WGS sequence"/>
</dbReference>
<gene>
    <name evidence="1" type="ORF">BDZ85DRAFT_18403</name>
</gene>
<keyword evidence="2" id="KW-1185">Reference proteome</keyword>
<evidence type="ECO:0000313" key="2">
    <source>
        <dbReference type="Proteomes" id="UP000799538"/>
    </source>
</evidence>
<dbReference type="AlphaFoldDB" id="A0A6A6G720"/>
<protein>
    <submittedName>
        <fullName evidence="1">Uncharacterized protein</fullName>
    </submittedName>
</protein>
<proteinExistence type="predicted"/>